<evidence type="ECO:0000313" key="4">
    <source>
        <dbReference type="Proteomes" id="UP000038010"/>
    </source>
</evidence>
<sequence>MAPGRAEMDKVHPELEKLFAKTGPPPPLPVPTRETVGRFRTAFNRGRQRYNSSAFVKSTLPSPPTWKEHDIQIPVRDGTTIPTRIYTPPNPRPAAVVFFHGGGWFMGDLETEAHDCQLLCARLGVAVFNVAYRLYPDVAFPVPIYDAYDAVKYIAAEYSSTLNLDRGFIVAGSSGGATFASIVCHFARDEGLKPALTGCHVTCPIFTDEVPGPNGEITRIFGPERYASQDTHANGMLQNRKMKEAILKLSTFPLGKSQLLSPLHAENHANLPPAYVQVCGLDPWRDGGIIYAEELEKEGVRTKVEVFSGLPHVWWTVFPMLKISRVRFEEMVKGMDWLLRSNTAAKEKL</sequence>
<dbReference type="VEuPathDB" id="FungiDB:AB675_4892"/>
<dbReference type="SUPFAM" id="SSF53474">
    <property type="entry name" value="alpha/beta-Hydrolases"/>
    <property type="match status" value="1"/>
</dbReference>
<comment type="caution">
    <text evidence="3">The sequence shown here is derived from an EMBL/GenBank/DDBJ whole genome shotgun (WGS) entry which is preliminary data.</text>
</comment>
<dbReference type="AlphaFoldDB" id="A0A0N1H2J7"/>
<dbReference type="GO" id="GO:0016787">
    <property type="term" value="F:hydrolase activity"/>
    <property type="evidence" value="ECO:0007669"/>
    <property type="project" value="UniProtKB-KW"/>
</dbReference>
<dbReference type="OrthoDB" id="408631at2759"/>
<evidence type="ECO:0000256" key="1">
    <source>
        <dbReference type="ARBA" id="ARBA00022801"/>
    </source>
</evidence>
<dbReference type="Proteomes" id="UP000038010">
    <property type="component" value="Unassembled WGS sequence"/>
</dbReference>
<feature type="domain" description="Alpha/beta hydrolase fold-3" evidence="2">
    <location>
        <begin position="96"/>
        <end position="315"/>
    </location>
</feature>
<protein>
    <submittedName>
        <fullName evidence="3">AB hydrolase superfamily protein B1A11.02</fullName>
    </submittedName>
</protein>
<keyword evidence="1 3" id="KW-0378">Hydrolase</keyword>
<reference evidence="3 4" key="1">
    <citation type="submission" date="2015-06" db="EMBL/GenBank/DDBJ databases">
        <title>Draft genome of the ant-associated black yeast Phialophora attae CBS 131958.</title>
        <authorList>
            <person name="Moreno L.F."/>
            <person name="Stielow B.J."/>
            <person name="de Hoog S."/>
            <person name="Vicente V.A."/>
            <person name="Weiss V.A."/>
            <person name="de Vries M."/>
            <person name="Cruz L.M."/>
            <person name="Souza E.M."/>
        </authorList>
    </citation>
    <scope>NUCLEOTIDE SEQUENCE [LARGE SCALE GENOMIC DNA]</scope>
    <source>
        <strain evidence="3 4">CBS 131958</strain>
    </source>
</reference>
<dbReference type="Pfam" id="PF07859">
    <property type="entry name" value="Abhydrolase_3"/>
    <property type="match status" value="1"/>
</dbReference>
<dbReference type="InterPro" id="IPR050300">
    <property type="entry name" value="GDXG_lipolytic_enzyme"/>
</dbReference>
<proteinExistence type="predicted"/>
<accession>A0A0N1H2J7</accession>
<dbReference type="InterPro" id="IPR013094">
    <property type="entry name" value="AB_hydrolase_3"/>
</dbReference>
<gene>
    <name evidence="3" type="ORF">AB675_4892</name>
</gene>
<dbReference type="Gene3D" id="3.40.50.1820">
    <property type="entry name" value="alpha/beta hydrolase"/>
    <property type="match status" value="1"/>
</dbReference>
<evidence type="ECO:0000259" key="2">
    <source>
        <dbReference type="Pfam" id="PF07859"/>
    </source>
</evidence>
<dbReference type="PANTHER" id="PTHR48081:SF8">
    <property type="entry name" value="ALPHA_BETA HYDROLASE FOLD-3 DOMAIN-CONTAINING PROTEIN-RELATED"/>
    <property type="match status" value="1"/>
</dbReference>
<dbReference type="EMBL" id="LFJN01000063">
    <property type="protein sequence ID" value="KPI34362.1"/>
    <property type="molecule type" value="Genomic_DNA"/>
</dbReference>
<dbReference type="InterPro" id="IPR029058">
    <property type="entry name" value="AB_hydrolase_fold"/>
</dbReference>
<dbReference type="GeneID" id="28736940"/>
<evidence type="ECO:0000313" key="3">
    <source>
        <dbReference type="EMBL" id="KPI34362.1"/>
    </source>
</evidence>
<dbReference type="STRING" id="1664694.A0A0N1H2J7"/>
<name>A0A0N1H2J7_9EURO</name>
<dbReference type="PANTHER" id="PTHR48081">
    <property type="entry name" value="AB HYDROLASE SUPERFAMILY PROTEIN C4A8.06C"/>
    <property type="match status" value="1"/>
</dbReference>
<organism evidence="3 4">
    <name type="scientific">Cyphellophora attinorum</name>
    <dbReference type="NCBI Taxonomy" id="1664694"/>
    <lineage>
        <taxon>Eukaryota</taxon>
        <taxon>Fungi</taxon>
        <taxon>Dikarya</taxon>
        <taxon>Ascomycota</taxon>
        <taxon>Pezizomycotina</taxon>
        <taxon>Eurotiomycetes</taxon>
        <taxon>Chaetothyriomycetidae</taxon>
        <taxon>Chaetothyriales</taxon>
        <taxon>Cyphellophoraceae</taxon>
        <taxon>Cyphellophora</taxon>
    </lineage>
</organism>
<dbReference type="RefSeq" id="XP_017994325.1">
    <property type="nucleotide sequence ID" value="XM_018145060.1"/>
</dbReference>
<keyword evidence="4" id="KW-1185">Reference proteome</keyword>